<dbReference type="InterPro" id="IPR029044">
    <property type="entry name" value="Nucleotide-diphossugar_trans"/>
</dbReference>
<dbReference type="PANTHER" id="PTHR32385:SF15">
    <property type="entry name" value="INOSITOL PHOSPHOCERAMIDE MANNOSYLTRANSFERASE 1"/>
    <property type="match status" value="1"/>
</dbReference>
<organism evidence="2 3">
    <name type="scientific">Candidatus Scalindua japonica</name>
    <dbReference type="NCBI Taxonomy" id="1284222"/>
    <lineage>
        <taxon>Bacteria</taxon>
        <taxon>Pseudomonadati</taxon>
        <taxon>Planctomycetota</taxon>
        <taxon>Candidatus Brocadiia</taxon>
        <taxon>Candidatus Brocadiales</taxon>
        <taxon>Candidatus Scalinduaceae</taxon>
        <taxon>Candidatus Scalindua</taxon>
    </lineage>
</organism>
<dbReference type="Gene3D" id="3.90.550.20">
    <property type="match status" value="1"/>
</dbReference>
<dbReference type="AlphaFoldDB" id="A0A286U2Z6"/>
<dbReference type="GO" id="GO:0016020">
    <property type="term" value="C:membrane"/>
    <property type="evidence" value="ECO:0007669"/>
    <property type="project" value="GOC"/>
</dbReference>
<gene>
    <name evidence="2" type="ORF">SCALIN_C34_0071</name>
</gene>
<dbReference type="Proteomes" id="UP000218542">
    <property type="component" value="Unassembled WGS sequence"/>
</dbReference>
<evidence type="ECO:0000313" key="2">
    <source>
        <dbReference type="EMBL" id="GAX62520.1"/>
    </source>
</evidence>
<keyword evidence="2" id="KW-0328">Glycosyltransferase</keyword>
<dbReference type="InterPro" id="IPR051706">
    <property type="entry name" value="Glycosyltransferase_domain"/>
</dbReference>
<dbReference type="SUPFAM" id="SSF53448">
    <property type="entry name" value="Nucleotide-diphospho-sugar transferases"/>
    <property type="match status" value="1"/>
</dbReference>
<proteinExistence type="predicted"/>
<name>A0A286U2Z6_9BACT</name>
<dbReference type="EMBL" id="BAOS01000034">
    <property type="protein sequence ID" value="GAX62520.1"/>
    <property type="molecule type" value="Genomic_DNA"/>
</dbReference>
<dbReference type="GO" id="GO:0000030">
    <property type="term" value="F:mannosyltransferase activity"/>
    <property type="evidence" value="ECO:0007669"/>
    <property type="project" value="TreeGrafter"/>
</dbReference>
<evidence type="ECO:0000256" key="1">
    <source>
        <dbReference type="ARBA" id="ARBA00022679"/>
    </source>
</evidence>
<dbReference type="RefSeq" id="WP_096895908.1">
    <property type="nucleotide sequence ID" value="NZ_BAOS01000034.1"/>
</dbReference>
<comment type="caution">
    <text evidence="2">The sequence shown here is derived from an EMBL/GenBank/DDBJ whole genome shotgun (WGS) entry which is preliminary data.</text>
</comment>
<dbReference type="GO" id="GO:0051999">
    <property type="term" value="P:mannosyl-inositol phosphorylceramide biosynthetic process"/>
    <property type="evidence" value="ECO:0007669"/>
    <property type="project" value="TreeGrafter"/>
</dbReference>
<dbReference type="Pfam" id="PF04488">
    <property type="entry name" value="Gly_transf_sug"/>
    <property type="match status" value="1"/>
</dbReference>
<dbReference type="PANTHER" id="PTHR32385">
    <property type="entry name" value="MANNOSYL PHOSPHORYLINOSITOL CERAMIDE SYNTHASE"/>
    <property type="match status" value="1"/>
</dbReference>
<accession>A0A286U2Z6</accession>
<dbReference type="OrthoDB" id="277808at2"/>
<protein>
    <submittedName>
        <fullName evidence="2">Mannosyltransferase OCH1 and related enzymes</fullName>
    </submittedName>
</protein>
<dbReference type="InterPro" id="IPR007577">
    <property type="entry name" value="GlycoTrfase_DXD_sugar-bd_CS"/>
</dbReference>
<reference evidence="3" key="1">
    <citation type="journal article" date="2017" name="Environ. Microbiol. Rep.">
        <title>Genetic Diversity of Marine Anaerobic Ammonium-Oxidizing Bacteria as Revealed by Genomic and Proteomic Analyses of 'Candidatus Scalindua japonica'.</title>
        <authorList>
            <person name="Oshiki M."/>
            <person name="Mizuto K."/>
            <person name="Kimura Z."/>
            <person name="Kindaichi T."/>
            <person name="Satoh H."/>
            <person name="Okabe S."/>
        </authorList>
    </citation>
    <scope>NUCLEOTIDE SEQUENCE [LARGE SCALE GENOMIC DNA]</scope>
    <source>
        <strain evidence="3">husup-a2</strain>
    </source>
</reference>
<sequence length="352" mass="41662">MIDISNFNKSIHELYVDFDLSLGKGSKYFKQIEKYVGRNKKIYEVLKDLYKQNNLLNVQPGNVPRIPKIIHHIWIGDRPLPQTYKNYMKSWRKYHPDWEFKIWRNKEVLEHSFTDKKLKSLFSQKLTIGEMVDILKYDILFTYGGLYVDCDCLCLKPHDILHYCYDFYAGIFPPLFASIDNAINVSNGLIGCVPGHHIFPALSDLLVSNWNNLDYRDDEVYTTLQRTFGWLTDALVETAYERKYINIAMPTGYFFPVTAYPVFDFLIRGPLTVLIDFFLKREGPFSHTKPYSFSNHCSGKEWMYDLYSTVSLRHLVWTAFTLKDWKLFIKSKLFKKNLNKTRRSFYEMITPK</sequence>
<keyword evidence="3" id="KW-1185">Reference proteome</keyword>
<keyword evidence="1 2" id="KW-0808">Transferase</keyword>
<evidence type="ECO:0000313" key="3">
    <source>
        <dbReference type="Proteomes" id="UP000218542"/>
    </source>
</evidence>